<evidence type="ECO:0000313" key="3">
    <source>
        <dbReference type="Proteomes" id="UP001064489"/>
    </source>
</evidence>
<name>A0AAD5NRH5_ACENE</name>
<sequence length="77" mass="8422">MLLPYTDDGGYEDDGGCDNDGSFSGCGGEERLFSIQANEPSAMDGELIEEEDEMDGNYELIEEEDEMYGDCGAMGMR</sequence>
<keyword evidence="3" id="KW-1185">Reference proteome</keyword>
<protein>
    <submittedName>
        <fullName evidence="2">Uncharacterized protein</fullName>
    </submittedName>
</protein>
<evidence type="ECO:0000256" key="1">
    <source>
        <dbReference type="SAM" id="MobiDB-lite"/>
    </source>
</evidence>
<comment type="caution">
    <text evidence="2">The sequence shown here is derived from an EMBL/GenBank/DDBJ whole genome shotgun (WGS) entry which is preliminary data.</text>
</comment>
<organism evidence="2 3">
    <name type="scientific">Acer negundo</name>
    <name type="common">Box elder</name>
    <dbReference type="NCBI Taxonomy" id="4023"/>
    <lineage>
        <taxon>Eukaryota</taxon>
        <taxon>Viridiplantae</taxon>
        <taxon>Streptophyta</taxon>
        <taxon>Embryophyta</taxon>
        <taxon>Tracheophyta</taxon>
        <taxon>Spermatophyta</taxon>
        <taxon>Magnoliopsida</taxon>
        <taxon>eudicotyledons</taxon>
        <taxon>Gunneridae</taxon>
        <taxon>Pentapetalae</taxon>
        <taxon>rosids</taxon>
        <taxon>malvids</taxon>
        <taxon>Sapindales</taxon>
        <taxon>Sapindaceae</taxon>
        <taxon>Hippocastanoideae</taxon>
        <taxon>Acereae</taxon>
        <taxon>Acer</taxon>
    </lineage>
</organism>
<dbReference type="AlphaFoldDB" id="A0AAD5NRH5"/>
<dbReference type="EMBL" id="JAJSOW010000102">
    <property type="protein sequence ID" value="KAI9177414.1"/>
    <property type="molecule type" value="Genomic_DNA"/>
</dbReference>
<dbReference type="Proteomes" id="UP001064489">
    <property type="component" value="Chromosome 5"/>
</dbReference>
<gene>
    <name evidence="2" type="ORF">LWI28_014941</name>
</gene>
<proteinExistence type="predicted"/>
<reference evidence="2" key="2">
    <citation type="submission" date="2023-02" db="EMBL/GenBank/DDBJ databases">
        <authorList>
            <person name="Swenson N.G."/>
            <person name="Wegrzyn J.L."/>
            <person name="Mcevoy S.L."/>
        </authorList>
    </citation>
    <scope>NUCLEOTIDE SEQUENCE</scope>
    <source>
        <strain evidence="2">91603</strain>
        <tissue evidence="2">Leaf</tissue>
    </source>
</reference>
<accession>A0AAD5NRH5</accession>
<evidence type="ECO:0000313" key="2">
    <source>
        <dbReference type="EMBL" id="KAI9177414.1"/>
    </source>
</evidence>
<reference evidence="2" key="1">
    <citation type="journal article" date="2022" name="Plant J.">
        <title>Strategies of tolerance reflected in two North American maple genomes.</title>
        <authorList>
            <person name="McEvoy S.L."/>
            <person name="Sezen U.U."/>
            <person name="Trouern-Trend A."/>
            <person name="McMahon S.M."/>
            <person name="Schaberg P.G."/>
            <person name="Yang J."/>
            <person name="Wegrzyn J.L."/>
            <person name="Swenson N.G."/>
        </authorList>
    </citation>
    <scope>NUCLEOTIDE SEQUENCE</scope>
    <source>
        <strain evidence="2">91603</strain>
    </source>
</reference>
<feature type="region of interest" description="Disordered" evidence="1">
    <location>
        <begin position="1"/>
        <end position="23"/>
    </location>
</feature>